<comment type="caution">
    <text evidence="2">The sequence shown here is derived from an EMBL/GenBank/DDBJ whole genome shotgun (WGS) entry which is preliminary data.</text>
</comment>
<evidence type="ECO:0000313" key="3">
    <source>
        <dbReference type="Proteomes" id="UP000238479"/>
    </source>
</evidence>
<organism evidence="2 3">
    <name type="scientific">Rosa chinensis</name>
    <name type="common">China rose</name>
    <dbReference type="NCBI Taxonomy" id="74649"/>
    <lineage>
        <taxon>Eukaryota</taxon>
        <taxon>Viridiplantae</taxon>
        <taxon>Streptophyta</taxon>
        <taxon>Embryophyta</taxon>
        <taxon>Tracheophyta</taxon>
        <taxon>Spermatophyta</taxon>
        <taxon>Magnoliopsida</taxon>
        <taxon>eudicotyledons</taxon>
        <taxon>Gunneridae</taxon>
        <taxon>Pentapetalae</taxon>
        <taxon>rosids</taxon>
        <taxon>fabids</taxon>
        <taxon>Rosales</taxon>
        <taxon>Rosaceae</taxon>
        <taxon>Rosoideae</taxon>
        <taxon>Rosoideae incertae sedis</taxon>
        <taxon>Rosa</taxon>
    </lineage>
</organism>
<reference evidence="2 3" key="1">
    <citation type="journal article" date="2018" name="Nat. Genet.">
        <title>The Rosa genome provides new insights in the design of modern roses.</title>
        <authorList>
            <person name="Bendahmane M."/>
        </authorList>
    </citation>
    <scope>NUCLEOTIDE SEQUENCE [LARGE SCALE GENOMIC DNA]</scope>
    <source>
        <strain evidence="3">cv. Old Blush</strain>
    </source>
</reference>
<feature type="compositionally biased region" description="Basic residues" evidence="1">
    <location>
        <begin position="58"/>
        <end position="69"/>
    </location>
</feature>
<dbReference type="EMBL" id="PDCK01000044">
    <property type="protein sequence ID" value="PRQ23586.1"/>
    <property type="molecule type" value="Genomic_DNA"/>
</dbReference>
<name>A0A2P6PNU9_ROSCH</name>
<feature type="compositionally biased region" description="Polar residues" evidence="1">
    <location>
        <begin position="1"/>
        <end position="19"/>
    </location>
</feature>
<keyword evidence="3" id="KW-1185">Reference proteome</keyword>
<evidence type="ECO:0000313" key="2">
    <source>
        <dbReference type="EMBL" id="PRQ23586.1"/>
    </source>
</evidence>
<dbReference type="Gramene" id="PRQ23586">
    <property type="protein sequence ID" value="PRQ23586"/>
    <property type="gene ID" value="RchiOBHm_Chr6g0263001"/>
</dbReference>
<dbReference type="Proteomes" id="UP000238479">
    <property type="component" value="Chromosome 6"/>
</dbReference>
<gene>
    <name evidence="2" type="ORF">RchiOBHm_Chr6g0263001</name>
</gene>
<protein>
    <submittedName>
        <fullName evidence="2">Uncharacterized protein</fullName>
    </submittedName>
</protein>
<proteinExistence type="predicted"/>
<dbReference type="AlphaFoldDB" id="A0A2P6PNU9"/>
<sequence length="69" mass="7920">MNPSYTSLREPQVKTNNQGRPRKEDTSTRCLPSAFEYMNAFSSHDIHLSDPTVGSRSQRNKLKKLPKNQ</sequence>
<feature type="region of interest" description="Disordered" evidence="1">
    <location>
        <begin position="1"/>
        <end position="27"/>
    </location>
</feature>
<feature type="region of interest" description="Disordered" evidence="1">
    <location>
        <begin position="45"/>
        <end position="69"/>
    </location>
</feature>
<accession>A0A2P6PNU9</accession>
<evidence type="ECO:0000256" key="1">
    <source>
        <dbReference type="SAM" id="MobiDB-lite"/>
    </source>
</evidence>